<feature type="compositionally biased region" description="Low complexity" evidence="10">
    <location>
        <begin position="116"/>
        <end position="128"/>
    </location>
</feature>
<evidence type="ECO:0000259" key="12">
    <source>
        <dbReference type="PROSITE" id="PS52015"/>
    </source>
</evidence>
<evidence type="ECO:0000256" key="7">
    <source>
        <dbReference type="ARBA" id="ARBA00022927"/>
    </source>
</evidence>
<evidence type="ECO:0000313" key="13">
    <source>
        <dbReference type="EMBL" id="KWF62843.1"/>
    </source>
</evidence>
<evidence type="ECO:0000313" key="14">
    <source>
        <dbReference type="Proteomes" id="UP000061512"/>
    </source>
</evidence>
<keyword evidence="4" id="KW-1003">Cell membrane</keyword>
<feature type="domain" description="TonB C-terminal" evidence="12">
    <location>
        <begin position="198"/>
        <end position="289"/>
    </location>
</feature>
<dbReference type="SUPFAM" id="SSF74653">
    <property type="entry name" value="TolA/TonB C-terminal domain"/>
    <property type="match status" value="1"/>
</dbReference>
<dbReference type="InterPro" id="IPR051045">
    <property type="entry name" value="TonB-dependent_transducer"/>
</dbReference>
<organism evidence="13 14">
    <name type="scientific">Burkholderia pseudomultivorans</name>
    <dbReference type="NCBI Taxonomy" id="1207504"/>
    <lineage>
        <taxon>Bacteria</taxon>
        <taxon>Pseudomonadati</taxon>
        <taxon>Pseudomonadota</taxon>
        <taxon>Betaproteobacteria</taxon>
        <taxon>Burkholderiales</taxon>
        <taxon>Burkholderiaceae</taxon>
        <taxon>Burkholderia</taxon>
        <taxon>Burkholderia cepacia complex</taxon>
    </lineage>
</organism>
<keyword evidence="8 11" id="KW-1133">Transmembrane helix</keyword>
<comment type="similarity">
    <text evidence="2">Belongs to the TonB family.</text>
</comment>
<keyword evidence="6 11" id="KW-0812">Transmembrane</keyword>
<dbReference type="PANTHER" id="PTHR33446">
    <property type="entry name" value="PROTEIN TONB-RELATED"/>
    <property type="match status" value="1"/>
</dbReference>
<name>A0A132EXP7_9BURK</name>
<feature type="transmembrane region" description="Helical" evidence="11">
    <location>
        <begin position="51"/>
        <end position="70"/>
    </location>
</feature>
<dbReference type="InterPro" id="IPR006260">
    <property type="entry name" value="TonB/TolA_C"/>
</dbReference>
<dbReference type="AlphaFoldDB" id="A0A132EXP7"/>
<accession>A0A132EXP7</accession>
<dbReference type="InterPro" id="IPR037682">
    <property type="entry name" value="TonB_C"/>
</dbReference>
<dbReference type="Proteomes" id="UP000061512">
    <property type="component" value="Unassembled WGS sequence"/>
</dbReference>
<dbReference type="GO" id="GO:0015031">
    <property type="term" value="P:protein transport"/>
    <property type="evidence" value="ECO:0007669"/>
    <property type="project" value="UniProtKB-KW"/>
</dbReference>
<reference evidence="13 14" key="1">
    <citation type="submission" date="2015-11" db="EMBL/GenBank/DDBJ databases">
        <title>Expanding the genomic diversity of Burkholderia species for the development of highly accurate diagnostics.</title>
        <authorList>
            <person name="Sahl J."/>
            <person name="Keim P."/>
            <person name="Wagner D."/>
        </authorList>
    </citation>
    <scope>NUCLEOTIDE SEQUENCE [LARGE SCALE GENOMIC DNA]</scope>
    <source>
        <strain evidence="13 14">MSMB574WGS</strain>
    </source>
</reference>
<evidence type="ECO:0000256" key="8">
    <source>
        <dbReference type="ARBA" id="ARBA00022989"/>
    </source>
</evidence>
<evidence type="ECO:0000256" key="2">
    <source>
        <dbReference type="ARBA" id="ARBA00006555"/>
    </source>
</evidence>
<dbReference type="GO" id="GO:0031992">
    <property type="term" value="F:energy transducer activity"/>
    <property type="evidence" value="ECO:0007669"/>
    <property type="project" value="TreeGrafter"/>
</dbReference>
<proteinExistence type="inferred from homology"/>
<feature type="compositionally biased region" description="Low complexity" evidence="10">
    <location>
        <begin position="98"/>
        <end position="107"/>
    </location>
</feature>
<dbReference type="EMBL" id="LPJX01000048">
    <property type="protein sequence ID" value="KWF62843.1"/>
    <property type="molecule type" value="Genomic_DNA"/>
</dbReference>
<feature type="region of interest" description="Disordered" evidence="10">
    <location>
        <begin position="98"/>
        <end position="198"/>
    </location>
</feature>
<keyword evidence="9 11" id="KW-0472">Membrane</keyword>
<evidence type="ECO:0000256" key="4">
    <source>
        <dbReference type="ARBA" id="ARBA00022475"/>
    </source>
</evidence>
<evidence type="ECO:0000256" key="1">
    <source>
        <dbReference type="ARBA" id="ARBA00004383"/>
    </source>
</evidence>
<sequence length="289" mass="30129">MRFVAAEPRVRARMDRRGTEVTMSTTAFAVPGAASASGEVRTRFGMRATRIAAVVATVCALHATLFVLLAHQPAALRRVSVQPRVMMATLIVPTTAAPTAAPDAMTASRTMQRTKPASGPVSAVASSAIRPHPVARARSPARDAHGLAPSRPVAPDVHEHAARNDAATDAPNAPAAVQPQPQSSSRPAPETAPAPAAPHFVARPDCALTQPDYPPQSLRAGEHGTVLVELETDAAGQVAAAHVAAGSGYARLDAAARDAVLASRCTPYRENGVPMPMRARVPVRFDLDD</sequence>
<dbReference type="GO" id="GO:0098797">
    <property type="term" value="C:plasma membrane protein complex"/>
    <property type="evidence" value="ECO:0007669"/>
    <property type="project" value="TreeGrafter"/>
</dbReference>
<dbReference type="PANTHER" id="PTHR33446:SF2">
    <property type="entry name" value="PROTEIN TONB"/>
    <property type="match status" value="1"/>
</dbReference>
<comment type="subcellular location">
    <subcellularLocation>
        <location evidence="1">Cell inner membrane</location>
        <topology evidence="1">Single-pass membrane protein</topology>
        <orientation evidence="1">Periplasmic side</orientation>
    </subcellularLocation>
</comment>
<dbReference type="Gene3D" id="3.30.1150.10">
    <property type="match status" value="1"/>
</dbReference>
<evidence type="ECO:0000256" key="6">
    <source>
        <dbReference type="ARBA" id="ARBA00022692"/>
    </source>
</evidence>
<evidence type="ECO:0000256" key="9">
    <source>
        <dbReference type="ARBA" id="ARBA00023136"/>
    </source>
</evidence>
<keyword evidence="3" id="KW-0813">Transport</keyword>
<dbReference type="PROSITE" id="PS52015">
    <property type="entry name" value="TONB_CTD"/>
    <property type="match status" value="1"/>
</dbReference>
<evidence type="ECO:0000256" key="3">
    <source>
        <dbReference type="ARBA" id="ARBA00022448"/>
    </source>
</evidence>
<evidence type="ECO:0000256" key="5">
    <source>
        <dbReference type="ARBA" id="ARBA00022519"/>
    </source>
</evidence>
<evidence type="ECO:0000256" key="10">
    <source>
        <dbReference type="SAM" id="MobiDB-lite"/>
    </source>
</evidence>
<dbReference type="Pfam" id="PF03544">
    <property type="entry name" value="TonB_C"/>
    <property type="match status" value="1"/>
</dbReference>
<keyword evidence="7" id="KW-0653">Protein transport</keyword>
<comment type="caution">
    <text evidence="13">The sequence shown here is derived from an EMBL/GenBank/DDBJ whole genome shotgun (WGS) entry which is preliminary data.</text>
</comment>
<keyword evidence="5" id="KW-0997">Cell inner membrane</keyword>
<dbReference type="NCBIfam" id="TIGR01352">
    <property type="entry name" value="tonB_Cterm"/>
    <property type="match status" value="1"/>
</dbReference>
<dbReference type="GO" id="GO:0055085">
    <property type="term" value="P:transmembrane transport"/>
    <property type="evidence" value="ECO:0007669"/>
    <property type="project" value="InterPro"/>
</dbReference>
<feature type="compositionally biased region" description="Low complexity" evidence="10">
    <location>
        <begin position="164"/>
        <end position="189"/>
    </location>
</feature>
<evidence type="ECO:0000256" key="11">
    <source>
        <dbReference type="SAM" id="Phobius"/>
    </source>
</evidence>
<gene>
    <name evidence="13" type="ORF">WT57_23685</name>
</gene>
<protein>
    <recommendedName>
        <fullName evidence="12">TonB C-terminal domain-containing protein</fullName>
    </recommendedName>
</protein>